<dbReference type="Proteomes" id="UP001495910">
    <property type="component" value="Unassembled WGS sequence"/>
</dbReference>
<dbReference type="EMBL" id="JBANDC010000007">
    <property type="protein sequence ID" value="MEM4988184.1"/>
    <property type="molecule type" value="Genomic_DNA"/>
</dbReference>
<proteinExistence type="predicted"/>
<sequence>MSAKVKDCYFIDIWSTAAPRVPFLLETLNPSDIGAPDMKTFFYFYRYYRQSGYSMIPAMKRACRSRSREF</sequence>
<organism evidence="1 2">
    <name type="scientific">Collimonas rhizosphaerae</name>
    <dbReference type="NCBI Taxonomy" id="3126357"/>
    <lineage>
        <taxon>Bacteria</taxon>
        <taxon>Pseudomonadati</taxon>
        <taxon>Pseudomonadota</taxon>
        <taxon>Betaproteobacteria</taxon>
        <taxon>Burkholderiales</taxon>
        <taxon>Oxalobacteraceae</taxon>
        <taxon>Collimonas</taxon>
    </lineage>
</organism>
<reference evidence="1 2" key="1">
    <citation type="submission" date="2024-02" db="EMBL/GenBank/DDBJ databases">
        <title>Draft genome sequence of Collimonas sp. strain H4R21, an effective mineral-weathering bacterial strain isolated from the beech rhizosphere.</title>
        <authorList>
            <person name="Morin E."/>
            <person name="Uroz S."/>
            <person name="Leveau J.H.J."/>
            <person name="Kumar R."/>
            <person name="Rey M.W."/>
            <person name="Pham J."/>
        </authorList>
    </citation>
    <scope>NUCLEOTIDE SEQUENCE [LARGE SCALE GENOMIC DNA]</scope>
    <source>
        <strain evidence="1 2">H4R21</strain>
    </source>
</reference>
<comment type="caution">
    <text evidence="1">The sequence shown here is derived from an EMBL/GenBank/DDBJ whole genome shotgun (WGS) entry which is preliminary data.</text>
</comment>
<protein>
    <submittedName>
        <fullName evidence="1">Uncharacterized protein</fullName>
    </submittedName>
</protein>
<name>A0ABU9PVZ4_9BURK</name>
<keyword evidence="2" id="KW-1185">Reference proteome</keyword>
<dbReference type="RefSeq" id="WP_342829647.1">
    <property type="nucleotide sequence ID" value="NZ_JBANDC010000007.1"/>
</dbReference>
<accession>A0ABU9PVZ4</accession>
<gene>
    <name evidence="1" type="ORF">V8G57_12380</name>
</gene>
<evidence type="ECO:0000313" key="1">
    <source>
        <dbReference type="EMBL" id="MEM4988184.1"/>
    </source>
</evidence>
<evidence type="ECO:0000313" key="2">
    <source>
        <dbReference type="Proteomes" id="UP001495910"/>
    </source>
</evidence>